<dbReference type="InterPro" id="IPR036390">
    <property type="entry name" value="WH_DNA-bd_sf"/>
</dbReference>
<dbReference type="AlphaFoldDB" id="A0A3P5WXW1"/>
<dbReference type="PANTHER" id="PTHR30537">
    <property type="entry name" value="HTH-TYPE TRANSCRIPTIONAL REGULATOR"/>
    <property type="match status" value="1"/>
</dbReference>
<sequence>MNEPRNIPPLISLRAFETYSRHGLVREAAEELSISHTVVSRHIQNLEYFLKVKLVRKSGRNLVLTREGERYAEQIRRAFGIIASASGGLRRGTESALHISCMPGLATRRILGMLSEIERTIQVGNLTLQPQLLGAEMLKGGADVELTYSETVPAIPGLSAEIFASPRIIPVASPELLASAGGVRTLSDLTRLPLIHEKTSRQWEDWLTKAGMVEIPELRGVKLWQGNLSIEGARLGQGVALVSTLIARPSLEQGEIVEVLPSNVRLGDYYMLASDQTWKRAEVQKLRDWLRAVFAGE</sequence>
<dbReference type="EMBL" id="UXAW01000066">
    <property type="protein sequence ID" value="VDC28037.1"/>
    <property type="molecule type" value="Genomic_DNA"/>
</dbReference>
<gene>
    <name evidence="6" type="primary">gcvA_11</name>
    <name evidence="6" type="ORF">XINFAN_01989</name>
</gene>
<dbReference type="PANTHER" id="PTHR30537:SF74">
    <property type="entry name" value="HTH-TYPE TRANSCRIPTIONAL REGULATOR TRPI"/>
    <property type="match status" value="1"/>
</dbReference>
<evidence type="ECO:0000256" key="1">
    <source>
        <dbReference type="ARBA" id="ARBA00009437"/>
    </source>
</evidence>
<evidence type="ECO:0000313" key="6">
    <source>
        <dbReference type="EMBL" id="VDC28037.1"/>
    </source>
</evidence>
<evidence type="ECO:0000256" key="4">
    <source>
        <dbReference type="ARBA" id="ARBA00023163"/>
    </source>
</evidence>
<proteinExistence type="inferred from homology"/>
<keyword evidence="3" id="KW-0238">DNA-binding</keyword>
<reference evidence="6 7" key="1">
    <citation type="submission" date="2018-11" db="EMBL/GenBank/DDBJ databases">
        <authorList>
            <person name="Criscuolo A."/>
        </authorList>
    </citation>
    <scope>NUCLEOTIDE SEQUENCE [LARGE SCALE GENOMIC DNA]</scope>
    <source>
        <strain evidence="6">ACIP111625</strain>
    </source>
</reference>
<dbReference type="InterPro" id="IPR058163">
    <property type="entry name" value="LysR-type_TF_proteobact-type"/>
</dbReference>
<evidence type="ECO:0000256" key="2">
    <source>
        <dbReference type="ARBA" id="ARBA00023015"/>
    </source>
</evidence>
<feature type="domain" description="HTH lysR-type" evidence="5">
    <location>
        <begin position="8"/>
        <end position="65"/>
    </location>
</feature>
<dbReference type="InterPro" id="IPR005119">
    <property type="entry name" value="LysR_subst-bd"/>
</dbReference>
<dbReference type="SUPFAM" id="SSF53850">
    <property type="entry name" value="Periplasmic binding protein-like II"/>
    <property type="match status" value="1"/>
</dbReference>
<dbReference type="Gene3D" id="1.10.10.10">
    <property type="entry name" value="Winged helix-like DNA-binding domain superfamily/Winged helix DNA-binding domain"/>
    <property type="match status" value="1"/>
</dbReference>
<evidence type="ECO:0000256" key="3">
    <source>
        <dbReference type="ARBA" id="ARBA00023125"/>
    </source>
</evidence>
<evidence type="ECO:0000313" key="7">
    <source>
        <dbReference type="Proteomes" id="UP000277498"/>
    </source>
</evidence>
<dbReference type="Proteomes" id="UP000277498">
    <property type="component" value="Unassembled WGS sequence"/>
</dbReference>
<dbReference type="InterPro" id="IPR000847">
    <property type="entry name" value="LysR_HTH_N"/>
</dbReference>
<accession>A0A3P5WXW1</accession>
<dbReference type="Pfam" id="PF03466">
    <property type="entry name" value="LysR_substrate"/>
    <property type="match status" value="1"/>
</dbReference>
<keyword evidence="2" id="KW-0805">Transcription regulation</keyword>
<dbReference type="GO" id="GO:0003700">
    <property type="term" value="F:DNA-binding transcription factor activity"/>
    <property type="evidence" value="ECO:0007669"/>
    <property type="project" value="InterPro"/>
</dbReference>
<keyword evidence="7" id="KW-1185">Reference proteome</keyword>
<dbReference type="RefSeq" id="WP_160144587.1">
    <property type="nucleotide sequence ID" value="NZ_UXAW01000066.1"/>
</dbReference>
<organism evidence="6 7">
    <name type="scientific">Pseudogemmobacter humi</name>
    <dbReference type="NCBI Taxonomy" id="2483812"/>
    <lineage>
        <taxon>Bacteria</taxon>
        <taxon>Pseudomonadati</taxon>
        <taxon>Pseudomonadota</taxon>
        <taxon>Alphaproteobacteria</taxon>
        <taxon>Rhodobacterales</taxon>
        <taxon>Paracoccaceae</taxon>
        <taxon>Pseudogemmobacter</taxon>
    </lineage>
</organism>
<dbReference type="Pfam" id="PF00126">
    <property type="entry name" value="HTH_1"/>
    <property type="match status" value="1"/>
</dbReference>
<protein>
    <submittedName>
        <fullName evidence="6">Glycine cleavage system transcriptional activator</fullName>
    </submittedName>
</protein>
<dbReference type="GO" id="GO:0043565">
    <property type="term" value="F:sequence-specific DNA binding"/>
    <property type="evidence" value="ECO:0007669"/>
    <property type="project" value="TreeGrafter"/>
</dbReference>
<dbReference type="GO" id="GO:0006351">
    <property type="term" value="P:DNA-templated transcription"/>
    <property type="evidence" value="ECO:0007669"/>
    <property type="project" value="TreeGrafter"/>
</dbReference>
<comment type="similarity">
    <text evidence="1">Belongs to the LysR transcriptional regulatory family.</text>
</comment>
<dbReference type="Gene3D" id="3.40.190.10">
    <property type="entry name" value="Periplasmic binding protein-like II"/>
    <property type="match status" value="2"/>
</dbReference>
<name>A0A3P5WXW1_9RHOB</name>
<dbReference type="SUPFAM" id="SSF46785">
    <property type="entry name" value="Winged helix' DNA-binding domain"/>
    <property type="match status" value="1"/>
</dbReference>
<keyword evidence="4" id="KW-0804">Transcription</keyword>
<dbReference type="InterPro" id="IPR036388">
    <property type="entry name" value="WH-like_DNA-bd_sf"/>
</dbReference>
<dbReference type="PROSITE" id="PS50931">
    <property type="entry name" value="HTH_LYSR"/>
    <property type="match status" value="1"/>
</dbReference>
<dbReference type="OrthoDB" id="9813056at2"/>
<evidence type="ECO:0000259" key="5">
    <source>
        <dbReference type="PROSITE" id="PS50931"/>
    </source>
</evidence>